<dbReference type="Proteomes" id="UP000093000">
    <property type="component" value="Unassembled WGS sequence"/>
</dbReference>
<evidence type="ECO:0000313" key="2">
    <source>
        <dbReference type="Proteomes" id="UP000093000"/>
    </source>
</evidence>
<dbReference type="EMBL" id="LUGH01000916">
    <property type="protein sequence ID" value="OBZ82241.1"/>
    <property type="molecule type" value="Genomic_DNA"/>
</dbReference>
<keyword evidence="2" id="KW-1185">Reference proteome</keyword>
<dbReference type="OrthoDB" id="2283435at2759"/>
<sequence length="163" mass="18745">MGLEPNSDKLRKYMSSNYCAEIIKTDNPKRPFYLFILCSYAPEETLGVTKPLQIGSLSLDTNHEFLTFSFDLPCPEHHQPPPQRVMWRLNRLKKDPSRTKYEDTFHLLADNPLFTSPPALSDPASASAYIEKFNDQLCDSIYTSLDQSCGRTPLELQDFMKDF</sequence>
<protein>
    <submittedName>
        <fullName evidence="1">Uncharacterized protein</fullName>
    </submittedName>
</protein>
<dbReference type="STRING" id="101091.A0A1C7MZP7"/>
<gene>
    <name evidence="1" type="ORF">A0J61_09708</name>
</gene>
<dbReference type="AlphaFoldDB" id="A0A1C7MZP7"/>
<accession>A0A1C7MZP7</accession>
<name>A0A1C7MZP7_9FUNG</name>
<organism evidence="1 2">
    <name type="scientific">Choanephora cucurbitarum</name>
    <dbReference type="NCBI Taxonomy" id="101091"/>
    <lineage>
        <taxon>Eukaryota</taxon>
        <taxon>Fungi</taxon>
        <taxon>Fungi incertae sedis</taxon>
        <taxon>Mucoromycota</taxon>
        <taxon>Mucoromycotina</taxon>
        <taxon>Mucoromycetes</taxon>
        <taxon>Mucorales</taxon>
        <taxon>Mucorineae</taxon>
        <taxon>Choanephoraceae</taxon>
        <taxon>Choanephoroideae</taxon>
        <taxon>Choanephora</taxon>
    </lineage>
</organism>
<reference evidence="1 2" key="1">
    <citation type="submission" date="2016-03" db="EMBL/GenBank/DDBJ databases">
        <title>Choanephora cucurbitarum.</title>
        <authorList>
            <person name="Min B."/>
            <person name="Park H."/>
            <person name="Park J.-H."/>
            <person name="Shin H.-D."/>
            <person name="Choi I.-G."/>
        </authorList>
    </citation>
    <scope>NUCLEOTIDE SEQUENCE [LARGE SCALE GENOMIC DNA]</scope>
    <source>
        <strain evidence="1 2">KUS-F28377</strain>
    </source>
</reference>
<dbReference type="InParanoid" id="A0A1C7MZP7"/>
<comment type="caution">
    <text evidence="1">The sequence shown here is derived from an EMBL/GenBank/DDBJ whole genome shotgun (WGS) entry which is preliminary data.</text>
</comment>
<proteinExistence type="predicted"/>
<evidence type="ECO:0000313" key="1">
    <source>
        <dbReference type="EMBL" id="OBZ82241.1"/>
    </source>
</evidence>